<comment type="caution">
    <text evidence="2">The sequence shown here is derived from an EMBL/GenBank/DDBJ whole genome shotgun (WGS) entry which is preliminary data.</text>
</comment>
<proteinExistence type="predicted"/>
<feature type="compositionally biased region" description="Basic residues" evidence="1">
    <location>
        <begin position="36"/>
        <end position="50"/>
    </location>
</feature>
<dbReference type="EMBL" id="ANAH02000005">
    <property type="protein sequence ID" value="EPX63602.1"/>
    <property type="molecule type" value="Genomic_DNA"/>
</dbReference>
<dbReference type="Proteomes" id="UP000011682">
    <property type="component" value="Unassembled WGS sequence"/>
</dbReference>
<keyword evidence="3" id="KW-1185">Reference proteome</keyword>
<protein>
    <submittedName>
        <fullName evidence="2">Mobile element protein</fullName>
    </submittedName>
</protein>
<gene>
    <name evidence="2" type="ORF">D187_006010</name>
</gene>
<sequence>MMIAVPEAEWDEFETQSAPELSQTLLRMAADINPARLRKHPRKPKKKTRKGYVSGAEARRHVATARVLRGQEST</sequence>
<organism evidence="2 3">
    <name type="scientific">Cystobacter fuscus (strain ATCC 25194 / DSM 2262 / NBRC 100088 / M29)</name>
    <dbReference type="NCBI Taxonomy" id="1242864"/>
    <lineage>
        <taxon>Bacteria</taxon>
        <taxon>Pseudomonadati</taxon>
        <taxon>Myxococcota</taxon>
        <taxon>Myxococcia</taxon>
        <taxon>Myxococcales</taxon>
        <taxon>Cystobacterineae</taxon>
        <taxon>Archangiaceae</taxon>
        <taxon>Cystobacter</taxon>
    </lineage>
</organism>
<dbReference type="AlphaFoldDB" id="S9PME9"/>
<name>S9PME9_CYSF2</name>
<feature type="region of interest" description="Disordered" evidence="1">
    <location>
        <begin position="32"/>
        <end position="74"/>
    </location>
</feature>
<evidence type="ECO:0000313" key="3">
    <source>
        <dbReference type="Proteomes" id="UP000011682"/>
    </source>
</evidence>
<accession>S9PME9</accession>
<dbReference type="eggNOG" id="COG3385">
    <property type="taxonomic scope" value="Bacteria"/>
</dbReference>
<reference evidence="2" key="1">
    <citation type="submission" date="2013-05" db="EMBL/GenBank/DDBJ databases">
        <title>Genome assembly of Cystobacter fuscus DSM 2262.</title>
        <authorList>
            <person name="Sharma G."/>
            <person name="Khatri I."/>
            <person name="Kaur C."/>
            <person name="Mayilraj S."/>
            <person name="Subramanian S."/>
        </authorList>
    </citation>
    <scope>NUCLEOTIDE SEQUENCE [LARGE SCALE GENOMIC DNA]</scope>
    <source>
        <strain evidence="2">DSM 2262</strain>
    </source>
</reference>
<evidence type="ECO:0000313" key="2">
    <source>
        <dbReference type="EMBL" id="EPX63602.1"/>
    </source>
</evidence>
<evidence type="ECO:0000256" key="1">
    <source>
        <dbReference type="SAM" id="MobiDB-lite"/>
    </source>
</evidence>